<gene>
    <name evidence="13" type="ORF">HMPREF0083_03953</name>
</gene>
<keyword evidence="5" id="KW-0547">Nucleotide-binding</keyword>
<dbReference type="EMBL" id="AWSJ01000237">
    <property type="protein sequence ID" value="ERI07945.1"/>
    <property type="molecule type" value="Genomic_DNA"/>
</dbReference>
<dbReference type="GO" id="GO:0005524">
    <property type="term" value="F:ATP binding"/>
    <property type="evidence" value="ECO:0007669"/>
    <property type="project" value="UniProtKB-KW"/>
</dbReference>
<dbReference type="InterPro" id="IPR036890">
    <property type="entry name" value="HATPase_C_sf"/>
</dbReference>
<evidence type="ECO:0000256" key="6">
    <source>
        <dbReference type="ARBA" id="ARBA00022777"/>
    </source>
</evidence>
<dbReference type="SUPFAM" id="SSF55874">
    <property type="entry name" value="ATPase domain of HSP90 chaperone/DNA topoisomerase II/histidine kinase"/>
    <property type="match status" value="1"/>
</dbReference>
<dbReference type="PANTHER" id="PTHR43065">
    <property type="entry name" value="SENSOR HISTIDINE KINASE"/>
    <property type="match status" value="1"/>
</dbReference>
<dbReference type="eggNOG" id="COG5000">
    <property type="taxonomic scope" value="Bacteria"/>
</dbReference>
<keyword evidence="7" id="KW-0067">ATP-binding</keyword>
<dbReference type="SUPFAM" id="SSF53850">
    <property type="entry name" value="Periplasmic binding protein-like II"/>
    <property type="match status" value="1"/>
</dbReference>
<evidence type="ECO:0000256" key="1">
    <source>
        <dbReference type="ARBA" id="ARBA00000085"/>
    </source>
</evidence>
<dbReference type="Gene3D" id="3.30.565.10">
    <property type="entry name" value="Histidine kinase-like ATPase, C-terminal domain"/>
    <property type="match status" value="1"/>
</dbReference>
<evidence type="ECO:0000256" key="4">
    <source>
        <dbReference type="ARBA" id="ARBA00022679"/>
    </source>
</evidence>
<dbReference type="InterPro" id="IPR036097">
    <property type="entry name" value="HisK_dim/P_sf"/>
</dbReference>
<evidence type="ECO:0000256" key="10">
    <source>
        <dbReference type="SAM" id="Phobius"/>
    </source>
</evidence>
<dbReference type="STRING" id="649747.HMPREF0083_03953"/>
<evidence type="ECO:0000313" key="14">
    <source>
        <dbReference type="Proteomes" id="UP000016511"/>
    </source>
</evidence>
<keyword evidence="14" id="KW-1185">Reference proteome</keyword>
<keyword evidence="10" id="KW-0472">Membrane</keyword>
<dbReference type="GO" id="GO:0000155">
    <property type="term" value="F:phosphorelay sensor kinase activity"/>
    <property type="evidence" value="ECO:0007669"/>
    <property type="project" value="InterPro"/>
</dbReference>
<dbReference type="SMART" id="SM00079">
    <property type="entry name" value="PBPe"/>
    <property type="match status" value="1"/>
</dbReference>
<proteinExistence type="predicted"/>
<dbReference type="InterPro" id="IPR003594">
    <property type="entry name" value="HATPase_dom"/>
</dbReference>
<keyword evidence="9" id="KW-0175">Coiled coil</keyword>
<dbReference type="SUPFAM" id="SSF55785">
    <property type="entry name" value="PYP-like sensor domain (PAS domain)"/>
    <property type="match status" value="1"/>
</dbReference>
<dbReference type="AlphaFoldDB" id="U1WZ19"/>
<comment type="caution">
    <text evidence="13">The sequence shown here is derived from an EMBL/GenBank/DDBJ whole genome shotgun (WGS) entry which is preliminary data.</text>
</comment>
<evidence type="ECO:0000256" key="7">
    <source>
        <dbReference type="ARBA" id="ARBA00022840"/>
    </source>
</evidence>
<dbReference type="InterPro" id="IPR004358">
    <property type="entry name" value="Sig_transdc_His_kin-like_C"/>
</dbReference>
<dbReference type="SUPFAM" id="SSF47384">
    <property type="entry name" value="Homodimeric domain of signal transducing histidine kinase"/>
    <property type="match status" value="1"/>
</dbReference>
<evidence type="ECO:0000259" key="12">
    <source>
        <dbReference type="PROSITE" id="PS50113"/>
    </source>
</evidence>
<evidence type="ECO:0000256" key="2">
    <source>
        <dbReference type="ARBA" id="ARBA00012438"/>
    </source>
</evidence>
<dbReference type="CDD" id="cd13704">
    <property type="entry name" value="PBP2_HisK"/>
    <property type="match status" value="1"/>
</dbReference>
<dbReference type="PROSITE" id="PS50109">
    <property type="entry name" value="HIS_KIN"/>
    <property type="match status" value="1"/>
</dbReference>
<dbReference type="InterPro" id="IPR001320">
    <property type="entry name" value="Iontro_rcpt_C"/>
</dbReference>
<evidence type="ECO:0000256" key="9">
    <source>
        <dbReference type="SAM" id="Coils"/>
    </source>
</evidence>
<dbReference type="CDD" id="cd00082">
    <property type="entry name" value="HisKA"/>
    <property type="match status" value="1"/>
</dbReference>
<dbReference type="EC" id="2.7.13.3" evidence="2"/>
<dbReference type="SMART" id="SM00387">
    <property type="entry name" value="HATPase_c"/>
    <property type="match status" value="1"/>
</dbReference>
<name>U1WZ19_ANEAE</name>
<dbReference type="InterPro" id="IPR001638">
    <property type="entry name" value="Solute-binding_3/MltF_N"/>
</dbReference>
<keyword evidence="10" id="KW-0812">Transmembrane</keyword>
<dbReference type="PROSITE" id="PS50113">
    <property type="entry name" value="PAC"/>
    <property type="match status" value="1"/>
</dbReference>
<dbReference type="GO" id="GO:0016020">
    <property type="term" value="C:membrane"/>
    <property type="evidence" value="ECO:0007669"/>
    <property type="project" value="InterPro"/>
</dbReference>
<keyword evidence="3" id="KW-0597">Phosphoprotein</keyword>
<dbReference type="Pfam" id="PF00497">
    <property type="entry name" value="SBP_bac_3"/>
    <property type="match status" value="1"/>
</dbReference>
<feature type="domain" description="PAC" evidence="12">
    <location>
        <begin position="393"/>
        <end position="451"/>
    </location>
</feature>
<sequence>MVRKCEKGECQMTTRTIFRMGLALCFFFSFLLFPSTVYQETKNVIRIAGDNQFPPFEYLSDAGVYSGFNIDIMNAVSIQTGTNIEYYPMPWNQAVQALQSGQVDAIQGMKKTEARKGTYEFSVPYFTSSQAIFVLKDNMFIRKVDDLEGRRVAVQKGDVATDLLSRVKQVQLIEADNQQEAIQLLTEEKVDAFVGNRITGQYFLQKSRQQPLTKIVGEPLDATDYGVAVMPKNKELLSVFNKGISRIKGDGTYQKIEKKWFGEYIMPYSFSLRQTLLYLEIGLALTFVIITCVLWWNRSLKKEVGRRTKQIERINKELEKKMVLLEGNVHFQQQLLNSAYSSFITMGPSGNISMMNDRAVEYLHLEKAIIGTSFVQTPLAAFIPEQEILAALQDKKVFLQKETVWIKDRSEKRNIVYSISPIQTMEGDSAGVVLNIMDITEQKELERKIAQEDRLRSLGQLIAGIAHEIRNPLMSILTYTQLLPKKFDSPEFRIFFSRHVTSEITRLNALINDLLDYSRPKKSDPIVFPFYEMAQGIVHLFKQKVKEADVVIRWEFDGEVWAIADVQQIKQVLMNVILNAIEAVEKGGIIIIRGYYEEAKAVLQVEDNGRGMSEEEIHKMFEPFYSKKLNGVGLGLSVTYQLIQENNGEIRASSREGEGTVMTIWLPGCRKDENDVSCHGN</sequence>
<evidence type="ECO:0000313" key="13">
    <source>
        <dbReference type="EMBL" id="ERI07945.1"/>
    </source>
</evidence>
<comment type="catalytic activity">
    <reaction evidence="1">
        <text>ATP + protein L-histidine = ADP + protein N-phospho-L-histidine.</text>
        <dbReference type="EC" id="2.7.13.3"/>
    </reaction>
</comment>
<dbReference type="PANTHER" id="PTHR43065:SF10">
    <property type="entry name" value="PEROXIDE STRESS-ACTIVATED HISTIDINE KINASE MAK3"/>
    <property type="match status" value="1"/>
</dbReference>
<feature type="transmembrane region" description="Helical" evidence="10">
    <location>
        <begin position="276"/>
        <end position="297"/>
    </location>
</feature>
<organism evidence="13 14">
    <name type="scientific">Aneurinibacillus aneurinilyticus ATCC 12856</name>
    <dbReference type="NCBI Taxonomy" id="649747"/>
    <lineage>
        <taxon>Bacteria</taxon>
        <taxon>Bacillati</taxon>
        <taxon>Bacillota</taxon>
        <taxon>Bacilli</taxon>
        <taxon>Bacillales</taxon>
        <taxon>Paenibacillaceae</taxon>
        <taxon>Aneurinibacillus group</taxon>
        <taxon>Aneurinibacillus</taxon>
    </lineage>
</organism>
<dbReference type="InterPro" id="IPR000700">
    <property type="entry name" value="PAS-assoc_C"/>
</dbReference>
<dbReference type="Gene3D" id="3.40.190.10">
    <property type="entry name" value="Periplasmic binding protein-like II"/>
    <property type="match status" value="2"/>
</dbReference>
<keyword evidence="10" id="KW-1133">Transmembrane helix</keyword>
<dbReference type="Proteomes" id="UP000016511">
    <property type="component" value="Unassembled WGS sequence"/>
</dbReference>
<dbReference type="InterPro" id="IPR035965">
    <property type="entry name" value="PAS-like_dom_sf"/>
</dbReference>
<dbReference type="InterPro" id="IPR005467">
    <property type="entry name" value="His_kinase_dom"/>
</dbReference>
<evidence type="ECO:0000256" key="5">
    <source>
        <dbReference type="ARBA" id="ARBA00022741"/>
    </source>
</evidence>
<reference evidence="13 14" key="1">
    <citation type="submission" date="2013-08" db="EMBL/GenBank/DDBJ databases">
        <authorList>
            <person name="Weinstock G."/>
            <person name="Sodergren E."/>
            <person name="Wylie T."/>
            <person name="Fulton L."/>
            <person name="Fulton R."/>
            <person name="Fronick C."/>
            <person name="O'Laughlin M."/>
            <person name="Godfrey J."/>
            <person name="Miner T."/>
            <person name="Herter B."/>
            <person name="Appelbaum E."/>
            <person name="Cordes M."/>
            <person name="Lek S."/>
            <person name="Wollam A."/>
            <person name="Pepin K.H."/>
            <person name="Palsikar V.B."/>
            <person name="Mitreva M."/>
            <person name="Wilson R.K."/>
        </authorList>
    </citation>
    <scope>NUCLEOTIDE SEQUENCE [LARGE SCALE GENOMIC DNA]</scope>
    <source>
        <strain evidence="13 14">ATCC 12856</strain>
    </source>
</reference>
<dbReference type="PRINTS" id="PR00344">
    <property type="entry name" value="BCTRLSENSOR"/>
</dbReference>
<dbReference type="CDD" id="cd00130">
    <property type="entry name" value="PAS"/>
    <property type="match status" value="1"/>
</dbReference>
<dbReference type="Pfam" id="PF00512">
    <property type="entry name" value="HisKA"/>
    <property type="match status" value="1"/>
</dbReference>
<dbReference type="eggNOG" id="COG0834">
    <property type="taxonomic scope" value="Bacteria"/>
</dbReference>
<dbReference type="HOGENOM" id="CLU_000445_114_69_9"/>
<feature type="coiled-coil region" evidence="9">
    <location>
        <begin position="297"/>
        <end position="328"/>
    </location>
</feature>
<evidence type="ECO:0000259" key="11">
    <source>
        <dbReference type="PROSITE" id="PS50109"/>
    </source>
</evidence>
<keyword evidence="8" id="KW-0902">Two-component regulatory system</keyword>
<keyword evidence="6" id="KW-0418">Kinase</keyword>
<dbReference type="Gene3D" id="3.30.450.20">
    <property type="entry name" value="PAS domain"/>
    <property type="match status" value="1"/>
</dbReference>
<dbReference type="SMART" id="SM00062">
    <property type="entry name" value="PBPb"/>
    <property type="match status" value="1"/>
</dbReference>
<accession>U1WZ19</accession>
<dbReference type="Pfam" id="PF02518">
    <property type="entry name" value="HATPase_c"/>
    <property type="match status" value="1"/>
</dbReference>
<protein>
    <recommendedName>
        <fullName evidence="2">histidine kinase</fullName>
        <ecNumber evidence="2">2.7.13.3</ecNumber>
    </recommendedName>
</protein>
<dbReference type="PATRIC" id="fig|649747.3.peg.3593"/>
<dbReference type="InterPro" id="IPR003661">
    <property type="entry name" value="HisK_dim/P_dom"/>
</dbReference>
<dbReference type="GO" id="GO:0015276">
    <property type="term" value="F:ligand-gated monoatomic ion channel activity"/>
    <property type="evidence" value="ECO:0007669"/>
    <property type="project" value="InterPro"/>
</dbReference>
<evidence type="ECO:0000256" key="8">
    <source>
        <dbReference type="ARBA" id="ARBA00023012"/>
    </source>
</evidence>
<feature type="domain" description="Histidine kinase" evidence="11">
    <location>
        <begin position="464"/>
        <end position="670"/>
    </location>
</feature>
<keyword evidence="4" id="KW-0808">Transferase</keyword>
<evidence type="ECO:0000256" key="3">
    <source>
        <dbReference type="ARBA" id="ARBA00022553"/>
    </source>
</evidence>
<dbReference type="Gene3D" id="1.10.287.130">
    <property type="match status" value="1"/>
</dbReference>
<dbReference type="InterPro" id="IPR000014">
    <property type="entry name" value="PAS"/>
</dbReference>
<dbReference type="SMART" id="SM00388">
    <property type="entry name" value="HisKA"/>
    <property type="match status" value="1"/>
</dbReference>